<name>A0A249N0L3_SPHXE</name>
<dbReference type="SUPFAM" id="SSF53756">
    <property type="entry name" value="UDP-Glycosyltransferase/glycogen phosphorylase"/>
    <property type="match status" value="1"/>
</dbReference>
<sequence length="108" mass="11471">MAFGVWLHAQMERSRDSEGALSVHFEPSGPLYPVLMDAADIFLVTSRLDPLPNVALDAAVRDVPVIAFSGATGLADLADHGEMDLIEVEIGAIDEVVAAIKSRLGLKS</sequence>
<accession>A0A249N0L3</accession>
<geneLocation type="plasmid" evidence="1 2">
    <name>p5</name>
</geneLocation>
<dbReference type="AlphaFoldDB" id="A0A249N0L3"/>
<evidence type="ECO:0008006" key="3">
    <source>
        <dbReference type="Google" id="ProtNLM"/>
    </source>
</evidence>
<organism evidence="1 2">
    <name type="scientific">Sphingobium xenophagum</name>
    <dbReference type="NCBI Taxonomy" id="121428"/>
    <lineage>
        <taxon>Bacteria</taxon>
        <taxon>Pseudomonadati</taxon>
        <taxon>Pseudomonadota</taxon>
        <taxon>Alphaproteobacteria</taxon>
        <taxon>Sphingomonadales</taxon>
        <taxon>Sphingomonadaceae</taxon>
        <taxon>Sphingobium</taxon>
    </lineage>
</organism>
<dbReference type="EMBL" id="CP022751">
    <property type="protein sequence ID" value="ASY47161.1"/>
    <property type="molecule type" value="Genomic_DNA"/>
</dbReference>
<evidence type="ECO:0000313" key="1">
    <source>
        <dbReference type="EMBL" id="ASY47161.1"/>
    </source>
</evidence>
<protein>
    <recommendedName>
        <fullName evidence="3">Glycosyl transferase family 1 domain-containing protein</fullName>
    </recommendedName>
</protein>
<reference evidence="1 2" key="1">
    <citation type="submission" date="2017-08" db="EMBL/GenBank/DDBJ databases">
        <title>Whole Genome Sequence of Sphingobium hydrophobicum C1: Insights into Adaption to the Electronic-waste Contaminated Sediment.</title>
        <authorList>
            <person name="Song D."/>
            <person name="Chen X."/>
            <person name="Xu M."/>
        </authorList>
    </citation>
    <scope>NUCLEOTIDE SEQUENCE [LARGE SCALE GENOMIC DNA]</scope>
    <source>
        <strain evidence="1 2">C1</strain>
        <plasmid evidence="1 2">p5</plasmid>
    </source>
</reference>
<gene>
    <name evidence="1" type="ORF">CJD35_22115</name>
</gene>
<evidence type="ECO:0000313" key="2">
    <source>
        <dbReference type="Proteomes" id="UP000217141"/>
    </source>
</evidence>
<proteinExistence type="predicted"/>
<dbReference type="KEGG" id="shyd:CJD35_22115"/>
<dbReference type="Gene3D" id="3.40.50.2000">
    <property type="entry name" value="Glycogen Phosphorylase B"/>
    <property type="match status" value="1"/>
</dbReference>
<dbReference type="Pfam" id="PF13692">
    <property type="entry name" value="Glyco_trans_1_4"/>
    <property type="match status" value="1"/>
</dbReference>
<dbReference type="Proteomes" id="UP000217141">
    <property type="component" value="Plasmid p5"/>
</dbReference>
<keyword evidence="1" id="KW-0614">Plasmid</keyword>